<evidence type="ECO:0000256" key="8">
    <source>
        <dbReference type="ARBA" id="ARBA00022777"/>
    </source>
</evidence>
<dbReference type="Pfam" id="PF25467">
    <property type="entry name" value="NOL9_C"/>
    <property type="match status" value="1"/>
</dbReference>
<dbReference type="InterPro" id="IPR045116">
    <property type="entry name" value="Clp1/Grc3"/>
</dbReference>
<dbReference type="InterPro" id="IPR027417">
    <property type="entry name" value="P-loop_NTPase"/>
</dbReference>
<feature type="domain" description="NOL9 C-terminal" evidence="12">
    <location>
        <begin position="523"/>
        <end position="629"/>
    </location>
</feature>
<sequence>MGKRALVTTNPFQALRKLCKTSSVMVKQHQQSHQDSPNSAALFEGAATKDYSDTVSNSGEPSSSLSSYAHSKDTTKAISGGAAWISGGTDSSKSLGSIQTDIRTISSTVLDLTLLLLDKGQTVPLKGVALISTVLGSCQIFGYTMHGPVKWTTIDMPEPINWTFTQVFSPASSSLLQIEAISSDDLLLSGPNTPQSKSDEKTLDLDLEIRKLLRTVPIASRPSIACVVAVRNHQTNIERIEQFLPVFRNIFGNERAKVAAGTLSQMSSFSFPKGDGADIAVPLDFPDSWRKAASEILNSSLNRESRICTVGAKNSGKSTFSRYLVNRLLEKHQDVAFLDCDPGQPGCTPSGIVSLHVINAPLLGPAFTTQLDPYRSFFIGSTTPKNDPDYYIACLCELIKVWRADLSGLPLVVNTNGWIKGMGFDLLVHFLQQLLPSDVVHLSSSQAARSSSVIDFQNILPNFEQVDIRNIDVSSEQALTRIKLNASDQRTLTNISYFLRFTSECTPVRTHRWSLDTPLVSRVPYTVPWTSIRIKFIQEDISFSQSLYALNGTVVGLLVDDGAYQTVHPDQPVQNRVNLKIVPTQSPLNPHFTRCVGLGIIRSIDPQLGQFYVVSPVPSHVLSSVNLIVRSPGLELPMCLIINGYENTRTHLPYTTYTPAEGVGAVFRRNRHLQRRRVTGNSQ</sequence>
<evidence type="ECO:0000256" key="4">
    <source>
        <dbReference type="ARBA" id="ARBA00019824"/>
    </source>
</evidence>
<keyword evidence="9" id="KW-0067">ATP-binding</keyword>
<dbReference type="Proteomes" id="UP001648503">
    <property type="component" value="Unassembled WGS sequence"/>
</dbReference>
<gene>
    <name evidence="13" type="ORF">BASA50_004424</name>
</gene>
<evidence type="ECO:0000256" key="5">
    <source>
        <dbReference type="ARBA" id="ARBA00022552"/>
    </source>
</evidence>
<organism evidence="13 14">
    <name type="scientific">Batrachochytrium salamandrivorans</name>
    <dbReference type="NCBI Taxonomy" id="1357716"/>
    <lineage>
        <taxon>Eukaryota</taxon>
        <taxon>Fungi</taxon>
        <taxon>Fungi incertae sedis</taxon>
        <taxon>Chytridiomycota</taxon>
        <taxon>Chytridiomycota incertae sedis</taxon>
        <taxon>Chytridiomycetes</taxon>
        <taxon>Rhizophydiales</taxon>
        <taxon>Rhizophydiales incertae sedis</taxon>
        <taxon>Batrachochytrium</taxon>
    </lineage>
</organism>
<keyword evidence="5" id="KW-0698">rRNA processing</keyword>
<evidence type="ECO:0000256" key="7">
    <source>
        <dbReference type="ARBA" id="ARBA00022741"/>
    </source>
</evidence>
<evidence type="ECO:0000256" key="9">
    <source>
        <dbReference type="ARBA" id="ARBA00022840"/>
    </source>
</evidence>
<protein>
    <recommendedName>
        <fullName evidence="4">Polynucleotide 5'-hydroxyl-kinase GRC3</fullName>
    </recommendedName>
    <alternativeName>
        <fullName evidence="3">Polynucleotide 5'-hydroxyl-kinase grc3</fullName>
    </alternativeName>
</protein>
<evidence type="ECO:0000256" key="6">
    <source>
        <dbReference type="ARBA" id="ARBA00022679"/>
    </source>
</evidence>
<dbReference type="EMBL" id="JAFCIX010000143">
    <property type="protein sequence ID" value="KAH6597508.1"/>
    <property type="molecule type" value="Genomic_DNA"/>
</dbReference>
<reference evidence="13 14" key="1">
    <citation type="submission" date="2021-02" db="EMBL/GenBank/DDBJ databases">
        <title>Variation within the Batrachochytrium salamandrivorans European outbreak.</title>
        <authorList>
            <person name="Kelly M."/>
            <person name="Pasmans F."/>
            <person name="Shea T.P."/>
            <person name="Munoz J.F."/>
            <person name="Carranza S."/>
            <person name="Cuomo C.A."/>
            <person name="Martel A."/>
        </authorList>
    </citation>
    <scope>NUCLEOTIDE SEQUENCE [LARGE SCALE GENOMIC DNA]</scope>
    <source>
        <strain evidence="13 14">AMFP18/2</strain>
    </source>
</reference>
<feature type="domain" description="Clp1 P-loop" evidence="11">
    <location>
        <begin position="311"/>
        <end position="494"/>
    </location>
</feature>
<dbReference type="Pfam" id="PF16575">
    <property type="entry name" value="CLP1_P"/>
    <property type="match status" value="1"/>
</dbReference>
<name>A0ABQ8FFS2_9FUNG</name>
<evidence type="ECO:0000256" key="2">
    <source>
        <dbReference type="ARBA" id="ARBA00011003"/>
    </source>
</evidence>
<comment type="similarity">
    <text evidence="2">Belongs to the Clp1 family. NOL9/GRC3 subfamily.</text>
</comment>
<evidence type="ECO:0000259" key="11">
    <source>
        <dbReference type="Pfam" id="PF16575"/>
    </source>
</evidence>
<comment type="subcellular location">
    <subcellularLocation>
        <location evidence="1">Nucleus</location>
        <location evidence="1">Nucleolus</location>
    </subcellularLocation>
</comment>
<evidence type="ECO:0000259" key="12">
    <source>
        <dbReference type="Pfam" id="PF25467"/>
    </source>
</evidence>
<keyword evidence="10" id="KW-0539">Nucleus</keyword>
<keyword evidence="8" id="KW-0418">Kinase</keyword>
<dbReference type="InterPro" id="IPR057570">
    <property type="entry name" value="NOL9_C"/>
</dbReference>
<dbReference type="PANTHER" id="PTHR12755:SF3">
    <property type="entry name" value="POLYNUCLEOTIDE 5'-HYDROXYL-KINASE NOL9"/>
    <property type="match status" value="1"/>
</dbReference>
<dbReference type="PANTHER" id="PTHR12755">
    <property type="entry name" value="CLEAVAGE/POLYADENYLATION FACTOR IA SUBUNIT CLP1P"/>
    <property type="match status" value="1"/>
</dbReference>
<keyword evidence="6" id="KW-0808">Transferase</keyword>
<evidence type="ECO:0000313" key="14">
    <source>
        <dbReference type="Proteomes" id="UP001648503"/>
    </source>
</evidence>
<proteinExistence type="inferred from homology"/>
<evidence type="ECO:0000256" key="3">
    <source>
        <dbReference type="ARBA" id="ARBA00018706"/>
    </source>
</evidence>
<comment type="caution">
    <text evidence="13">The sequence shown here is derived from an EMBL/GenBank/DDBJ whole genome shotgun (WGS) entry which is preliminary data.</text>
</comment>
<keyword evidence="7" id="KW-0547">Nucleotide-binding</keyword>
<evidence type="ECO:0000256" key="1">
    <source>
        <dbReference type="ARBA" id="ARBA00004604"/>
    </source>
</evidence>
<accession>A0ABQ8FFS2</accession>
<evidence type="ECO:0000313" key="13">
    <source>
        <dbReference type="EMBL" id="KAH6597508.1"/>
    </source>
</evidence>
<dbReference type="Gene3D" id="3.40.50.300">
    <property type="entry name" value="P-loop containing nucleotide triphosphate hydrolases"/>
    <property type="match status" value="1"/>
</dbReference>
<dbReference type="InterPro" id="IPR032319">
    <property type="entry name" value="CLP1_P"/>
</dbReference>
<keyword evidence="14" id="KW-1185">Reference proteome</keyword>
<evidence type="ECO:0000256" key="10">
    <source>
        <dbReference type="ARBA" id="ARBA00023242"/>
    </source>
</evidence>
<dbReference type="SUPFAM" id="SSF52540">
    <property type="entry name" value="P-loop containing nucleoside triphosphate hydrolases"/>
    <property type="match status" value="1"/>
</dbReference>